<proteinExistence type="predicted"/>
<dbReference type="PANTHER" id="PTHR11686">
    <property type="entry name" value="GAMMA GLUTAMYL TRANSPEPTIDASE"/>
    <property type="match status" value="1"/>
</dbReference>
<evidence type="ECO:0000256" key="4">
    <source>
        <dbReference type="SAM" id="Phobius"/>
    </source>
</evidence>
<dbReference type="PANTHER" id="PTHR11686:SF9">
    <property type="entry name" value="RE13973P"/>
    <property type="match status" value="1"/>
</dbReference>
<reference evidence="5" key="1">
    <citation type="journal article" date="2021" name="Genome Biol. Evol.">
        <title>A High-Quality Reference Genome for a Parasitic Bivalve with Doubly Uniparental Inheritance (Bivalvia: Unionida).</title>
        <authorList>
            <person name="Smith C.H."/>
        </authorList>
    </citation>
    <scope>NUCLEOTIDE SEQUENCE</scope>
    <source>
        <strain evidence="5">CHS0354</strain>
    </source>
</reference>
<dbReference type="InterPro" id="IPR000101">
    <property type="entry name" value="GGT_peptidase"/>
</dbReference>
<dbReference type="GO" id="GO:0006751">
    <property type="term" value="P:glutathione catabolic process"/>
    <property type="evidence" value="ECO:0007669"/>
    <property type="project" value="InterPro"/>
</dbReference>
<reference evidence="5" key="3">
    <citation type="submission" date="2023-05" db="EMBL/GenBank/DDBJ databases">
        <authorList>
            <person name="Smith C.H."/>
        </authorList>
    </citation>
    <scope>NUCLEOTIDE SEQUENCE</scope>
    <source>
        <strain evidence="5">CHS0354</strain>
        <tissue evidence="5">Mantle</tissue>
    </source>
</reference>
<dbReference type="Gene3D" id="1.10.246.130">
    <property type="match status" value="1"/>
</dbReference>
<organism evidence="5 6">
    <name type="scientific">Potamilus streckersoni</name>
    <dbReference type="NCBI Taxonomy" id="2493646"/>
    <lineage>
        <taxon>Eukaryota</taxon>
        <taxon>Metazoa</taxon>
        <taxon>Spiralia</taxon>
        <taxon>Lophotrochozoa</taxon>
        <taxon>Mollusca</taxon>
        <taxon>Bivalvia</taxon>
        <taxon>Autobranchia</taxon>
        <taxon>Heteroconchia</taxon>
        <taxon>Palaeoheterodonta</taxon>
        <taxon>Unionida</taxon>
        <taxon>Unionoidea</taxon>
        <taxon>Unionidae</taxon>
        <taxon>Ambleminae</taxon>
        <taxon>Lampsilini</taxon>
        <taxon>Potamilus</taxon>
    </lineage>
</organism>
<keyword evidence="1" id="KW-0800">Toxin</keyword>
<dbReference type="InterPro" id="IPR043137">
    <property type="entry name" value="GGT_ssub_C"/>
</dbReference>
<sequence length="617" mass="67010">MASNRGISKHRLLIAAAIVVILAIIALGLGLGLTLNRSYSNGEQGSSCNINHDGFQTTTPKPNTGTGSPSIEGHYRFATVAADAAECSTIGTEIMARDGGSAIDAAIAAILCVGIHNAMSCGIGGGHFLTYYQRNTAHVYTILAREMAPKNASENMFVSANISSQHGGMSIGIPGEIKGLYEAWKLGGKLPWSDLFQPAIKLCKEGFKVGRSLASAINATVRFYNNYTNLRELVTNPFTNTYYKEGDIMKRPKLAATLEIIAKEGPDAFYNGSLSENITRDIQDAGGIITKEDLSSYTAVIKEPLNITLHDQSLVFSPPPPSSGAVYLFILNILSGYNFTERSISTDKDAILFWHRVVEGFKHAYSLRTQIADDAVESESFKQYIKELIQNMTSLEYGQLKRLKIDDNITFGTDYYEPKFGSRDDHGTSHLSVLGPNGDAVAITSTINLFFGSKVVGSRTGIIFNDEMDDFSTPNTTNAFGVPASPANFIKPGKRPLSSMSPSIIIDSKGEVRLVVGASGGTLITTASALITMETLWLKWGIKQAIDYPRIHHQLVPQRIDIDEGFPQIIIDGLKAKGHNITMKPSADSRVQGILQRSKGDIYAYSDYRKFGAPDGY</sequence>
<dbReference type="EMBL" id="JAEAOA010001049">
    <property type="protein sequence ID" value="KAK3589112.1"/>
    <property type="molecule type" value="Genomic_DNA"/>
</dbReference>
<evidence type="ECO:0000256" key="2">
    <source>
        <dbReference type="PIRSR" id="PIRSR600101-1"/>
    </source>
</evidence>
<feature type="binding site" evidence="3">
    <location>
        <begin position="446"/>
        <end position="448"/>
    </location>
    <ligand>
        <name>L-glutamate</name>
        <dbReference type="ChEBI" id="CHEBI:29985"/>
    </ligand>
</feature>
<evidence type="ECO:0008006" key="7">
    <source>
        <dbReference type="Google" id="ProtNLM"/>
    </source>
</evidence>
<keyword evidence="4" id="KW-0812">Transmembrane</keyword>
<keyword evidence="1" id="KW-1199">Hemostasis impairing toxin</keyword>
<feature type="binding site" evidence="3">
    <location>
        <position position="521"/>
    </location>
    <ligand>
        <name>L-glutamate</name>
        <dbReference type="ChEBI" id="CHEBI:29985"/>
    </ligand>
</feature>
<protein>
    <recommendedName>
        <fullName evidence="7">Gamma-glutamyl transpeptidase</fullName>
    </recommendedName>
</protein>
<dbReference type="GO" id="GO:0005886">
    <property type="term" value="C:plasma membrane"/>
    <property type="evidence" value="ECO:0007669"/>
    <property type="project" value="TreeGrafter"/>
</dbReference>
<keyword evidence="4" id="KW-1133">Transmembrane helix</keyword>
<comment type="caution">
    <text evidence="5">The sequence shown here is derived from an EMBL/GenBank/DDBJ whole genome shotgun (WGS) entry which is preliminary data.</text>
</comment>
<feature type="binding site" evidence="3">
    <location>
        <position position="470"/>
    </location>
    <ligand>
        <name>L-glutamate</name>
        <dbReference type="ChEBI" id="CHEBI:29985"/>
    </ligand>
</feature>
<dbReference type="SUPFAM" id="SSF56235">
    <property type="entry name" value="N-terminal nucleophile aminohydrolases (Ntn hydrolases)"/>
    <property type="match status" value="1"/>
</dbReference>
<dbReference type="InterPro" id="IPR029055">
    <property type="entry name" value="Ntn_hydrolases_N"/>
</dbReference>
<dbReference type="FunFam" id="3.60.20.40:FF:000001">
    <property type="entry name" value="Gamma-glutamyltranspeptidase 1"/>
    <property type="match status" value="1"/>
</dbReference>
<feature type="binding site" evidence="3">
    <location>
        <begin position="498"/>
        <end position="499"/>
    </location>
    <ligand>
        <name>L-glutamate</name>
        <dbReference type="ChEBI" id="CHEBI:29985"/>
    </ligand>
</feature>
<name>A0AAE0VU00_9BIVA</name>
<feature type="binding site" evidence="3">
    <location>
        <position position="145"/>
    </location>
    <ligand>
        <name>L-glutamate</name>
        <dbReference type="ChEBI" id="CHEBI:29985"/>
    </ligand>
</feature>
<feature type="transmembrane region" description="Helical" evidence="4">
    <location>
        <begin position="12"/>
        <end position="35"/>
    </location>
</feature>
<gene>
    <name evidence="5" type="ORF">CHS0354_017077</name>
</gene>
<keyword evidence="6" id="KW-1185">Reference proteome</keyword>
<dbReference type="Gene3D" id="3.60.20.40">
    <property type="match status" value="1"/>
</dbReference>
<dbReference type="FunFam" id="1.10.246.130:FF:000001">
    <property type="entry name" value="Gamma-glutamyltransferase 5 isoform 1"/>
    <property type="match status" value="1"/>
</dbReference>
<dbReference type="NCBIfam" id="TIGR00066">
    <property type="entry name" value="g_glut_trans"/>
    <property type="match status" value="1"/>
</dbReference>
<dbReference type="GO" id="GO:0036374">
    <property type="term" value="F:glutathione hydrolase activity"/>
    <property type="evidence" value="ECO:0007669"/>
    <property type="project" value="InterPro"/>
</dbReference>
<evidence type="ECO:0000256" key="1">
    <source>
        <dbReference type="ARBA" id="ARBA00084097"/>
    </source>
</evidence>
<evidence type="ECO:0000313" key="5">
    <source>
        <dbReference type="EMBL" id="KAK3589112.1"/>
    </source>
</evidence>
<dbReference type="AlphaFoldDB" id="A0AAE0VU00"/>
<accession>A0AAE0VU00</accession>
<evidence type="ECO:0000313" key="6">
    <source>
        <dbReference type="Proteomes" id="UP001195483"/>
    </source>
</evidence>
<keyword evidence="4" id="KW-0472">Membrane</keyword>
<keyword evidence="1" id="KW-1202">Platelet aggregation activating toxin</keyword>
<dbReference type="Pfam" id="PF01019">
    <property type="entry name" value="G_glu_transpept"/>
    <property type="match status" value="1"/>
</dbReference>
<dbReference type="Proteomes" id="UP001195483">
    <property type="component" value="Unassembled WGS sequence"/>
</dbReference>
<dbReference type="PRINTS" id="PR01210">
    <property type="entry name" value="GGTRANSPTASE"/>
</dbReference>
<reference evidence="5" key="2">
    <citation type="journal article" date="2021" name="Genome Biol. Evol.">
        <title>Developing a high-quality reference genome for a parasitic bivalve with doubly uniparental inheritance (Bivalvia: Unionida).</title>
        <authorList>
            <person name="Smith C.H."/>
        </authorList>
    </citation>
    <scope>NUCLEOTIDE SEQUENCE</scope>
    <source>
        <strain evidence="5">CHS0354</strain>
        <tissue evidence="5">Mantle</tissue>
    </source>
</reference>
<feature type="active site" description="Nucleophile" evidence="2">
    <location>
        <position position="428"/>
    </location>
</feature>
<evidence type="ECO:0000256" key="3">
    <source>
        <dbReference type="PIRSR" id="PIRSR600101-2"/>
    </source>
</evidence>
<dbReference type="InterPro" id="IPR043138">
    <property type="entry name" value="GGT_lsub"/>
</dbReference>